<reference evidence="2 3" key="1">
    <citation type="journal article" date="2014" name="Nature">
        <title>The genome of the recently domesticated crop plant sugar beet (Beta vulgaris).</title>
        <authorList>
            <person name="Dohm J.C."/>
            <person name="Minoche A.E."/>
            <person name="Holtgrawe D."/>
            <person name="Capella-Gutierrez S."/>
            <person name="Zakrzewski F."/>
            <person name="Tafer H."/>
            <person name="Rupp O."/>
            <person name="Sorensen T.R."/>
            <person name="Stracke R."/>
            <person name="Reinhardt R."/>
            <person name="Goesmann A."/>
            <person name="Kraft T."/>
            <person name="Schulz B."/>
            <person name="Stadler P.F."/>
            <person name="Schmidt T."/>
            <person name="Gabaldon T."/>
            <person name="Lehrach H."/>
            <person name="Weisshaar B."/>
            <person name="Himmelbauer H."/>
        </authorList>
    </citation>
    <scope>NUCLEOTIDE SEQUENCE [LARGE SCALE GENOMIC DNA]</scope>
    <source>
        <tissue evidence="2">Taproot</tissue>
    </source>
</reference>
<name>A0A0J7YP66_BETVV</name>
<protein>
    <recommendedName>
        <fullName evidence="1">COPA/B TPR domain-containing protein</fullName>
    </recommendedName>
</protein>
<evidence type="ECO:0000313" key="3">
    <source>
        <dbReference type="Proteomes" id="UP000035740"/>
    </source>
</evidence>
<feature type="non-terminal residue" evidence="2">
    <location>
        <position position="1"/>
    </location>
</feature>
<evidence type="ECO:0000259" key="1">
    <source>
        <dbReference type="Pfam" id="PF23953"/>
    </source>
</evidence>
<gene>
    <name evidence="2" type="ORF">BVRB_036990</name>
</gene>
<dbReference type="Gene3D" id="1.25.40.470">
    <property type="match status" value="1"/>
</dbReference>
<organism evidence="2 3">
    <name type="scientific">Beta vulgaris subsp. vulgaris</name>
    <name type="common">Beet</name>
    <dbReference type="NCBI Taxonomy" id="3555"/>
    <lineage>
        <taxon>Eukaryota</taxon>
        <taxon>Viridiplantae</taxon>
        <taxon>Streptophyta</taxon>
        <taxon>Embryophyta</taxon>
        <taxon>Tracheophyta</taxon>
        <taxon>Spermatophyta</taxon>
        <taxon>Magnoliopsida</taxon>
        <taxon>eudicotyledons</taxon>
        <taxon>Gunneridae</taxon>
        <taxon>Pentapetalae</taxon>
        <taxon>Caryophyllales</taxon>
        <taxon>Chenopodiaceae</taxon>
        <taxon>Betoideae</taxon>
        <taxon>Beta</taxon>
    </lineage>
</organism>
<accession>A0A0J7YP66</accession>
<dbReference type="EMBL" id="KQ110343">
    <property type="protein sequence ID" value="KMS65339.1"/>
    <property type="molecule type" value="Genomic_DNA"/>
</dbReference>
<dbReference type="AlphaFoldDB" id="A0A0J7YP66"/>
<sequence>RDCYTSVLKFDNTEAVFKRALIGRRYEEVMRIIKSNKLIGQSILGYLQEKGFPEVALHFVKDERTKFMLALQCGNIDVALECAKQLNLPECWSGLAGIALRQGSFFSLIAADL</sequence>
<evidence type="ECO:0000313" key="2">
    <source>
        <dbReference type="EMBL" id="KMS65339.1"/>
    </source>
</evidence>
<dbReference type="Proteomes" id="UP000035740">
    <property type="component" value="Unassembled WGS sequence"/>
</dbReference>
<dbReference type="OrthoDB" id="1718556at2759"/>
<dbReference type="InterPro" id="IPR056176">
    <property type="entry name" value="TPR_COPA_B"/>
</dbReference>
<keyword evidence="3" id="KW-1185">Reference proteome</keyword>
<dbReference type="Gramene" id="KMS65339">
    <property type="protein sequence ID" value="KMS65339"/>
    <property type="gene ID" value="BVRB_036990"/>
</dbReference>
<dbReference type="Pfam" id="PF23953">
    <property type="entry name" value="TPR_COPA_B"/>
    <property type="match status" value="1"/>
</dbReference>
<feature type="domain" description="COPA/B TPR" evidence="1">
    <location>
        <begin position="41"/>
        <end position="105"/>
    </location>
</feature>
<proteinExistence type="predicted"/>